<evidence type="ECO:0000313" key="5">
    <source>
        <dbReference type="Proteomes" id="UP000682202"/>
    </source>
</evidence>
<feature type="domain" description="PPE family C-terminal" evidence="3">
    <location>
        <begin position="304"/>
        <end position="385"/>
    </location>
</feature>
<gene>
    <name evidence="4" type="ORF">F6B93_00205</name>
</gene>
<dbReference type="PANTHER" id="PTHR46766:SF1">
    <property type="entry name" value="GLUTAMINE-RICH PROTEIN 2"/>
    <property type="match status" value="1"/>
</dbReference>
<evidence type="ECO:0000313" key="4">
    <source>
        <dbReference type="EMBL" id="QUR65704.1"/>
    </source>
</evidence>
<dbReference type="Proteomes" id="UP000682202">
    <property type="component" value="Chromosome"/>
</dbReference>
<dbReference type="KEGG" id="mspg:F6B93_00205"/>
<name>A0A975JV54_9MYCO</name>
<accession>A0A975JV54</accession>
<protein>
    <submittedName>
        <fullName evidence="4">PPE domain-containing protein</fullName>
    </submittedName>
</protein>
<evidence type="ECO:0000259" key="3">
    <source>
        <dbReference type="Pfam" id="PF12484"/>
    </source>
</evidence>
<comment type="similarity">
    <text evidence="1">Belongs to the mycobacterial PPE family.</text>
</comment>
<organism evidence="4 5">
    <name type="scientific">Mycobacterium spongiae</name>
    <dbReference type="NCBI Taxonomy" id="886343"/>
    <lineage>
        <taxon>Bacteria</taxon>
        <taxon>Bacillati</taxon>
        <taxon>Actinomycetota</taxon>
        <taxon>Actinomycetes</taxon>
        <taxon>Mycobacteriales</taxon>
        <taxon>Mycobacteriaceae</taxon>
        <taxon>Mycobacterium</taxon>
    </lineage>
</organism>
<proteinExistence type="inferred from homology"/>
<dbReference type="GO" id="GO:0052572">
    <property type="term" value="P:response to host immune response"/>
    <property type="evidence" value="ECO:0007669"/>
    <property type="project" value="TreeGrafter"/>
</dbReference>
<dbReference type="RefSeq" id="WP_211697107.1">
    <property type="nucleotide sequence ID" value="NZ_CP046600.1"/>
</dbReference>
<feature type="domain" description="PPE" evidence="2">
    <location>
        <begin position="2"/>
        <end position="164"/>
    </location>
</feature>
<evidence type="ECO:0000259" key="2">
    <source>
        <dbReference type="Pfam" id="PF00823"/>
    </source>
</evidence>
<keyword evidence="5" id="KW-1185">Reference proteome</keyword>
<dbReference type="FunFam" id="1.20.1260.20:FF:000001">
    <property type="entry name" value="PPE family protein PPE41"/>
    <property type="match status" value="1"/>
</dbReference>
<reference evidence="4" key="1">
    <citation type="submission" date="2019-12" db="EMBL/GenBank/DDBJ databases">
        <title>Mycobacterium spongiae sp. nov.</title>
        <authorList>
            <person name="Stinear T."/>
        </authorList>
    </citation>
    <scope>NUCLEOTIDE SEQUENCE</scope>
    <source>
        <strain evidence="4">FSD4b-SM</strain>
    </source>
</reference>
<dbReference type="PANTHER" id="PTHR46766">
    <property type="entry name" value="GLUTAMINE-RICH PROTEIN 2"/>
    <property type="match status" value="1"/>
</dbReference>
<dbReference type="InterPro" id="IPR038332">
    <property type="entry name" value="PPE_sf"/>
</dbReference>
<dbReference type="InterPro" id="IPR022171">
    <property type="entry name" value="PPE_C"/>
</dbReference>
<dbReference type="AlphaFoldDB" id="A0A975JV54"/>
<dbReference type="InterPro" id="IPR000030">
    <property type="entry name" value="PPE_dom"/>
</dbReference>
<sequence length="389" mass="38382">MDFGVLPPEINSGRMYCGPGSAPMVAAASGWNGLAAELNTTAAGYERVVTELHSEQWTGGASTLMVDAVAPYVAWMKVTAAQAELASSQARAAVAAYEAAIAATVPPPLIAANRAELALLNAQNLFGQYTGAIAALEAQYEQMWVQDAVAMYTYAGSSATAAAVTPFAAPPPITSLSPAAGQSVAAAVAATTSAGTSQRALLGLISQLPAKLAQLASPSSMAAAAAAPPASARLLFVARLPWPLTSLAYNTVGLPYFGIGMGNSMITSSEALGLVGPEAAAVAEAAPPAAAEAAEAALGTAPVTAGLANATSIGKLSVPPTWTEIASESLAPTAGSASVPLASAIVDQPESAGAGHVLGGLPAASSSGSGAGPRYGIRPTVMARPPFAG</sequence>
<dbReference type="Pfam" id="PF00823">
    <property type="entry name" value="PPE"/>
    <property type="match status" value="1"/>
</dbReference>
<dbReference type="SUPFAM" id="SSF140459">
    <property type="entry name" value="PE/PPE dimer-like"/>
    <property type="match status" value="1"/>
</dbReference>
<evidence type="ECO:0000256" key="1">
    <source>
        <dbReference type="ARBA" id="ARBA00010652"/>
    </source>
</evidence>
<dbReference type="Gene3D" id="1.20.1260.20">
    <property type="entry name" value="PPE superfamily"/>
    <property type="match status" value="1"/>
</dbReference>
<dbReference type="Pfam" id="PF12484">
    <property type="entry name" value="PPE-SVP"/>
    <property type="match status" value="1"/>
</dbReference>
<dbReference type="EMBL" id="CP046600">
    <property type="protein sequence ID" value="QUR65704.1"/>
    <property type="molecule type" value="Genomic_DNA"/>
</dbReference>